<comment type="caution">
    <text evidence="1">The sequence shown here is derived from an EMBL/GenBank/DDBJ whole genome shotgun (WGS) entry which is preliminary data.</text>
</comment>
<protein>
    <submittedName>
        <fullName evidence="1">Uncharacterized protein</fullName>
    </submittedName>
</protein>
<dbReference type="InterPro" id="IPR018247">
    <property type="entry name" value="EF_Hand_1_Ca_BS"/>
</dbReference>
<dbReference type="SUPFAM" id="SSF103647">
    <property type="entry name" value="TSP type-3 repeat"/>
    <property type="match status" value="1"/>
</dbReference>
<dbReference type="EMBL" id="PYOJ01000039">
    <property type="protein sequence ID" value="PSV86988.1"/>
    <property type="molecule type" value="Genomic_DNA"/>
</dbReference>
<gene>
    <name evidence="1" type="ORF">CTM89_19445</name>
</gene>
<proteinExistence type="predicted"/>
<dbReference type="InterPro" id="IPR028974">
    <property type="entry name" value="TSP_type-3_rpt"/>
</dbReference>
<evidence type="ECO:0000313" key="1">
    <source>
        <dbReference type="EMBL" id="PSV86988.1"/>
    </source>
</evidence>
<accession>A0A2T3M522</accession>
<dbReference type="Proteomes" id="UP000240410">
    <property type="component" value="Unassembled WGS sequence"/>
</dbReference>
<name>A0A2T3M522_PHOLE</name>
<sequence length="1608" mass="174171">GIAAVSDDNLADINQQVGIDEQSLTTVNEIRTLTGSVNTIRAYAEGNSLDAPTVVDYQVAGIAAVSDDNLADINQQVGVDEQSLTTVNEIRTLTSSVNTIRAYAEGNSLDAPTVVDYQVAGIAAVSDANLADINQQVGVDEQSLTTVNEIRILTGSINTIRAYAEGNSLDAPTVVDYQVAGIAAVSDENLADINQQVGVDEQSLLTVNEIRTLTGSVNTIRAYAEGNSLDAPTVVDYQVAGIAAVSDENLADINQQVGIDEQSLTTVNEIRTLTGSVNTIRAYAEGNSLDAPTVVDYQVAGIAAVSDDNLADINQQVGIDEQSLTTVNEIRTLTGSVNTIRAYAEGNSLDAPTVVDYQVAGIAAVSDDNLADINQQVGVDEQSLTTVNEIRTLTSSVNTIRAYAEGNSLDAPTVVDYQVAGIAAVSDENLADINQQVGVDEQSLTTVNEIRTLTGSINTIRAYAEGNSLDAPTVVDYQIAGVQDVTDDNLADINQQVGVDEQSLATVNEIRTLTGSVNTIRAYAEGNSLDAPTVDDYQIAGVQDVTDDNLADINQQVGVDEQSLLTVNEIRTLTGSVNTIRAYAEGNSLDVPTVDDYQIAGVQDVTDDNLADINQQVGVDEQSLTTVNEIRTLTDSINIIRAYAEGNSLDAPTVDDYQVAGVQDVTDDNLADINQQVGVDKQSLTAVNDIRTLTGSVNTIRAYAEGNRLDAPTESDYRNIGITDVTTNNIDDVNGQVNAQSLLNITEIENLTTSLNIVASYVLDKNAKEPTEMDYENIGILSVDSANVEYVNEAVGDSGISARSVIADIVSDVVFELSRTGVEIASDLDGDGIRNEWDDDIDGDGVLNKNDIAPLDPNKAYDIDGDGVADEVSNLNLTTVEVNNREKIEVQSNGMYKFIPVTLSNGARITDASAFMGTLSIVDNAMLFTAPDILPQQLYIEYEVTYLDGSIENEYLLLANTTPVAEGTPRFENVEPEFIQATGLFTPIRKLSPKALDALGNPVPVSLISNQPRLRSGNNIVYWEANDETTGRKQVTAQLIQINPQVEFGQGKFIYEDTKVTLKVYLSGYAPVYPVTIPVLIDKTISTTDEEDHSLSEITNVVINSGLEGSITFDLIGDALIEGEETLKLDIGRDVNLGAKDTLTLIVKETTPLPVIMANVINNEGENISIINENSDEDLYLNVFVENSDNPLLVSWSHTSTLESNTSLGTISSDQNLLLNKILQPGRHRFSAEAVSLDGDFSVDTYVEVRVIETIRLSADKDSDNDGIPDLVEGLKDSDGDLIPDYIDSVNGCELQAIDNDRVHSGGFVIQSTSGSCIKLGKVSELNNSYSPYVSADEALVVTEIPTDIDYEIEFNNSTLSNFVVTNVFDESVTVVLPLMQPYNRGGVFRKYTEERGWFDFDTSEQGSNLRYAKGELGFCPSPGSNLYQEEPILGANCLEISIKDGGVHDSDGERNGVIDDPGYMAYEELPIQLEDIVVEVQTEAQTSEEFIEVGFDLCLYIPLENCTINVLSVETDLFFNSRISDSWIYLEVPFGDGDYNGRIIFENSEQNVGYVDFNLLVKEIIPKEVSSDEYEPVKNAGQIEFYFWLLLTAACYTRYRKLNRYFI</sequence>
<dbReference type="RefSeq" id="WP_181319086.1">
    <property type="nucleotide sequence ID" value="NZ_PYOJ01000039.1"/>
</dbReference>
<dbReference type="PROSITE" id="PS00018">
    <property type="entry name" value="EF_HAND_1"/>
    <property type="match status" value="1"/>
</dbReference>
<dbReference type="GO" id="GO:0005509">
    <property type="term" value="F:calcium ion binding"/>
    <property type="evidence" value="ECO:0007669"/>
    <property type="project" value="InterPro"/>
</dbReference>
<organism evidence="1 2">
    <name type="scientific">Photobacterium leiognathi</name>
    <dbReference type="NCBI Taxonomy" id="553611"/>
    <lineage>
        <taxon>Bacteria</taxon>
        <taxon>Pseudomonadati</taxon>
        <taxon>Pseudomonadota</taxon>
        <taxon>Gammaproteobacteria</taxon>
        <taxon>Vibrionales</taxon>
        <taxon>Vibrionaceae</taxon>
        <taxon>Photobacterium</taxon>
    </lineage>
</organism>
<evidence type="ECO:0000313" key="2">
    <source>
        <dbReference type="Proteomes" id="UP000240410"/>
    </source>
</evidence>
<reference evidence="1 2" key="1">
    <citation type="submission" date="2018-03" db="EMBL/GenBank/DDBJ databases">
        <title>Whole genome sequencing of Histamine producing bacteria.</title>
        <authorList>
            <person name="Butler K."/>
        </authorList>
    </citation>
    <scope>NUCLEOTIDE SEQUENCE [LARGE SCALE GENOMIC DNA]</scope>
    <source>
        <strain evidence="1 2">ATCC 33979</strain>
    </source>
</reference>
<dbReference type="Gene3D" id="4.10.1080.10">
    <property type="entry name" value="TSP type-3 repeat"/>
    <property type="match status" value="1"/>
</dbReference>
<feature type="non-terminal residue" evidence="1">
    <location>
        <position position="1"/>
    </location>
</feature>